<keyword evidence="2" id="KW-1185">Reference proteome</keyword>
<dbReference type="GO" id="GO:0003676">
    <property type="term" value="F:nucleic acid binding"/>
    <property type="evidence" value="ECO:0007669"/>
    <property type="project" value="InterPro"/>
</dbReference>
<dbReference type="PANTHER" id="PTHR46060">
    <property type="entry name" value="MARINER MOS1 TRANSPOSASE-LIKE PROTEIN"/>
    <property type="match status" value="1"/>
</dbReference>
<dbReference type="Proteomes" id="UP000792457">
    <property type="component" value="Unassembled WGS sequence"/>
</dbReference>
<protein>
    <recommendedName>
        <fullName evidence="3">Transposase</fullName>
    </recommendedName>
</protein>
<evidence type="ECO:0000313" key="2">
    <source>
        <dbReference type="Proteomes" id="UP000792457"/>
    </source>
</evidence>
<dbReference type="EMBL" id="KZ308274">
    <property type="protein sequence ID" value="KAG8226303.1"/>
    <property type="molecule type" value="Genomic_DNA"/>
</dbReference>
<reference evidence="1" key="2">
    <citation type="submission" date="2017-10" db="EMBL/GenBank/DDBJ databases">
        <title>Ladona fulva Genome sequencing and assembly.</title>
        <authorList>
            <person name="Murali S."/>
            <person name="Richards S."/>
            <person name="Bandaranaike D."/>
            <person name="Bellair M."/>
            <person name="Blankenburg K."/>
            <person name="Chao H."/>
            <person name="Dinh H."/>
            <person name="Doddapaneni H."/>
            <person name="Dugan-Rocha S."/>
            <person name="Elkadiri S."/>
            <person name="Gnanaolivu R."/>
            <person name="Hernandez B."/>
            <person name="Skinner E."/>
            <person name="Javaid M."/>
            <person name="Lee S."/>
            <person name="Li M."/>
            <person name="Ming W."/>
            <person name="Munidasa M."/>
            <person name="Muniz J."/>
            <person name="Nguyen L."/>
            <person name="Hughes D."/>
            <person name="Osuji N."/>
            <person name="Pu L.-L."/>
            <person name="Puazo M."/>
            <person name="Qu C."/>
            <person name="Quiroz J."/>
            <person name="Raj R."/>
            <person name="Weissenberger G."/>
            <person name="Xin Y."/>
            <person name="Zou X."/>
            <person name="Han Y."/>
            <person name="Worley K."/>
            <person name="Muzny D."/>
            <person name="Gibbs R."/>
        </authorList>
    </citation>
    <scope>NUCLEOTIDE SEQUENCE</scope>
    <source>
        <strain evidence="1">Sampled in the wild</strain>
    </source>
</reference>
<dbReference type="InterPro" id="IPR052709">
    <property type="entry name" value="Transposase-MT_Hybrid"/>
</dbReference>
<dbReference type="PANTHER" id="PTHR46060:SF1">
    <property type="entry name" value="MARINER MOS1 TRANSPOSASE-LIKE PROTEIN"/>
    <property type="match status" value="1"/>
</dbReference>
<proteinExistence type="predicted"/>
<gene>
    <name evidence="1" type="ORF">J437_LFUL002742</name>
</gene>
<comment type="caution">
    <text evidence="1">The sequence shown here is derived from an EMBL/GenBank/DDBJ whole genome shotgun (WGS) entry which is preliminary data.</text>
</comment>
<dbReference type="OrthoDB" id="6622399at2759"/>
<reference evidence="1" key="1">
    <citation type="submission" date="2013-04" db="EMBL/GenBank/DDBJ databases">
        <authorList>
            <person name="Qu J."/>
            <person name="Murali S.C."/>
            <person name="Bandaranaike D."/>
            <person name="Bellair M."/>
            <person name="Blankenburg K."/>
            <person name="Chao H."/>
            <person name="Dinh H."/>
            <person name="Doddapaneni H."/>
            <person name="Downs B."/>
            <person name="Dugan-Rocha S."/>
            <person name="Elkadiri S."/>
            <person name="Gnanaolivu R.D."/>
            <person name="Hernandez B."/>
            <person name="Javaid M."/>
            <person name="Jayaseelan J.C."/>
            <person name="Lee S."/>
            <person name="Li M."/>
            <person name="Ming W."/>
            <person name="Munidasa M."/>
            <person name="Muniz J."/>
            <person name="Nguyen L."/>
            <person name="Ongeri F."/>
            <person name="Osuji N."/>
            <person name="Pu L.-L."/>
            <person name="Puazo M."/>
            <person name="Qu C."/>
            <person name="Quiroz J."/>
            <person name="Raj R."/>
            <person name="Weissenberger G."/>
            <person name="Xin Y."/>
            <person name="Zou X."/>
            <person name="Han Y."/>
            <person name="Richards S."/>
            <person name="Worley K."/>
            <person name="Muzny D."/>
            <person name="Gibbs R."/>
        </authorList>
    </citation>
    <scope>NUCLEOTIDE SEQUENCE</scope>
    <source>
        <strain evidence="1">Sampled in the wild</strain>
    </source>
</reference>
<dbReference type="AlphaFoldDB" id="A0A8K0K5D3"/>
<name>A0A8K0K5D3_LADFU</name>
<accession>A0A8K0K5D3</accession>
<sequence length="155" mass="16949">MSAVMPWKQCWNVLVIAESVQDGSRGCLQKNKKLTMQLTAKFGLTVLPHPPYSPDLAPSDFHLFGPLKDGLRGEHFQDLDAVVKAVRKSLDSAGSDFYKRGILLLFENSHILSRPTSGPNGVFCSSFVLAGLKDKFDTGKGVVYSLFAPHAANLQ</sequence>
<evidence type="ECO:0008006" key="3">
    <source>
        <dbReference type="Google" id="ProtNLM"/>
    </source>
</evidence>
<organism evidence="1 2">
    <name type="scientific">Ladona fulva</name>
    <name type="common">Scarce chaser dragonfly</name>
    <name type="synonym">Libellula fulva</name>
    <dbReference type="NCBI Taxonomy" id="123851"/>
    <lineage>
        <taxon>Eukaryota</taxon>
        <taxon>Metazoa</taxon>
        <taxon>Ecdysozoa</taxon>
        <taxon>Arthropoda</taxon>
        <taxon>Hexapoda</taxon>
        <taxon>Insecta</taxon>
        <taxon>Pterygota</taxon>
        <taxon>Palaeoptera</taxon>
        <taxon>Odonata</taxon>
        <taxon>Epiprocta</taxon>
        <taxon>Anisoptera</taxon>
        <taxon>Libelluloidea</taxon>
        <taxon>Libellulidae</taxon>
        <taxon>Ladona</taxon>
    </lineage>
</organism>
<dbReference type="InterPro" id="IPR036397">
    <property type="entry name" value="RNaseH_sf"/>
</dbReference>
<evidence type="ECO:0000313" key="1">
    <source>
        <dbReference type="EMBL" id="KAG8226303.1"/>
    </source>
</evidence>
<dbReference type="Gene3D" id="3.30.420.10">
    <property type="entry name" value="Ribonuclease H-like superfamily/Ribonuclease H"/>
    <property type="match status" value="1"/>
</dbReference>